<evidence type="ECO:0000259" key="2">
    <source>
        <dbReference type="Pfam" id="PF06429"/>
    </source>
</evidence>
<evidence type="ECO:0000313" key="3">
    <source>
        <dbReference type="EMBL" id="MCV2885317.1"/>
    </source>
</evidence>
<keyword evidence="4" id="KW-1185">Reference proteome</keyword>
<sequence length="127" mass="13952">MSELKASEIAKIGMAFERMRIEAASRNIANINVLSTSPVDVQPLFTATLMQSQGTAQYAQLETTSQVKQIYQPNNPLADKNGNVYATDINLASEMLNLSSAKRAYEANVKVYNSYKQMASKALEIGK</sequence>
<dbReference type="Pfam" id="PF06429">
    <property type="entry name" value="Flg_bbr_C"/>
    <property type="match status" value="1"/>
</dbReference>
<name>A0ABT3A9Q3_9ALTE</name>
<dbReference type="InterPro" id="IPR010930">
    <property type="entry name" value="Flg_bb/hook_C_dom"/>
</dbReference>
<dbReference type="RefSeq" id="WP_263712600.1">
    <property type="nucleotide sequence ID" value="NZ_JAOWKX010000005.1"/>
</dbReference>
<reference evidence="3 4" key="1">
    <citation type="submission" date="2022-10" db="EMBL/GenBank/DDBJ databases">
        <title>Aestuariibacter sp. AA17 isolated from Montipora capitata coral fragment.</title>
        <authorList>
            <person name="Emsley S.A."/>
            <person name="Pfannmuller K.M."/>
            <person name="Loughran R.M."/>
            <person name="Shlafstein M."/>
            <person name="Papke E."/>
            <person name="Saw J.H."/>
            <person name="Ushijima B."/>
            <person name="Videau P."/>
        </authorList>
    </citation>
    <scope>NUCLEOTIDE SEQUENCE [LARGE SCALE GENOMIC DNA]</scope>
    <source>
        <strain evidence="3 4">AA17</strain>
    </source>
</reference>
<dbReference type="Proteomes" id="UP001652504">
    <property type="component" value="Unassembled WGS sequence"/>
</dbReference>
<dbReference type="EMBL" id="JAOWKX010000005">
    <property type="protein sequence ID" value="MCV2885317.1"/>
    <property type="molecule type" value="Genomic_DNA"/>
</dbReference>
<gene>
    <name evidence="3" type="ORF">OE749_11495</name>
</gene>
<comment type="similarity">
    <text evidence="1">Belongs to the flagella basal body rod proteins family.</text>
</comment>
<evidence type="ECO:0000313" key="4">
    <source>
        <dbReference type="Proteomes" id="UP001652504"/>
    </source>
</evidence>
<comment type="caution">
    <text evidence="3">The sequence shown here is derived from an EMBL/GenBank/DDBJ whole genome shotgun (WGS) entry which is preliminary data.</text>
</comment>
<organism evidence="3 4">
    <name type="scientific">Fluctibacter corallii</name>
    <dbReference type="NCBI Taxonomy" id="2984329"/>
    <lineage>
        <taxon>Bacteria</taxon>
        <taxon>Pseudomonadati</taxon>
        <taxon>Pseudomonadota</taxon>
        <taxon>Gammaproteobacteria</taxon>
        <taxon>Alteromonadales</taxon>
        <taxon>Alteromonadaceae</taxon>
        <taxon>Fluctibacter</taxon>
    </lineage>
</organism>
<feature type="domain" description="Flagellar basal-body/hook protein C-terminal" evidence="2">
    <location>
        <begin position="81"/>
        <end position="124"/>
    </location>
</feature>
<evidence type="ECO:0000256" key="1">
    <source>
        <dbReference type="ARBA" id="ARBA00009677"/>
    </source>
</evidence>
<accession>A0ABT3A9Q3</accession>
<protein>
    <recommendedName>
        <fullName evidence="2">Flagellar basal-body/hook protein C-terminal domain-containing protein</fullName>
    </recommendedName>
</protein>
<proteinExistence type="inferred from homology"/>